<sequence>MCMAPVATSLGPQCAPAPTAPAHRCRRACKRNVARASRARAGNGPVGRGEFSQSLRTANGGAGPVPEAELDSFELQSLCSGTAASLGSDGRRLGPPTNARHTAPQTDRSLSPARGNADASCVCVDGRPPGLMPNGDLPEEPMTIKNNTERLRSSAEHSRPSVLFMNPVRPMRRSVAVADTKNAKRFEIRSDKGVQERANSADEARRLMKPDSPIDKTVSRVEKQQRPAHEDRGLRNPALKSPGPVTDEVRTATTAAGTAYVLFL</sequence>
<gene>
    <name evidence="2" type="ORF">AAFF_G00304940</name>
</gene>
<feature type="compositionally biased region" description="Basic and acidic residues" evidence="1">
    <location>
        <begin position="209"/>
        <end position="234"/>
    </location>
</feature>
<dbReference type="EMBL" id="JAINUG010000044">
    <property type="protein sequence ID" value="KAJ8406263.1"/>
    <property type="molecule type" value="Genomic_DNA"/>
</dbReference>
<feature type="region of interest" description="Disordered" evidence="1">
    <location>
        <begin position="209"/>
        <end position="247"/>
    </location>
</feature>
<evidence type="ECO:0000256" key="1">
    <source>
        <dbReference type="SAM" id="MobiDB-lite"/>
    </source>
</evidence>
<protein>
    <submittedName>
        <fullName evidence="2">Uncharacterized protein</fullName>
    </submittedName>
</protein>
<name>A0AAD7SQ61_9TELE</name>
<evidence type="ECO:0000313" key="3">
    <source>
        <dbReference type="Proteomes" id="UP001221898"/>
    </source>
</evidence>
<organism evidence="2 3">
    <name type="scientific">Aldrovandia affinis</name>
    <dbReference type="NCBI Taxonomy" id="143900"/>
    <lineage>
        <taxon>Eukaryota</taxon>
        <taxon>Metazoa</taxon>
        <taxon>Chordata</taxon>
        <taxon>Craniata</taxon>
        <taxon>Vertebrata</taxon>
        <taxon>Euteleostomi</taxon>
        <taxon>Actinopterygii</taxon>
        <taxon>Neopterygii</taxon>
        <taxon>Teleostei</taxon>
        <taxon>Notacanthiformes</taxon>
        <taxon>Halosauridae</taxon>
        <taxon>Aldrovandia</taxon>
    </lineage>
</organism>
<feature type="region of interest" description="Disordered" evidence="1">
    <location>
        <begin position="36"/>
        <end position="67"/>
    </location>
</feature>
<comment type="caution">
    <text evidence="2">The sequence shown here is derived from an EMBL/GenBank/DDBJ whole genome shotgun (WGS) entry which is preliminary data.</text>
</comment>
<feature type="compositionally biased region" description="Polar residues" evidence="1">
    <location>
        <begin position="99"/>
        <end position="109"/>
    </location>
</feature>
<dbReference type="AlphaFoldDB" id="A0AAD7SQ61"/>
<proteinExistence type="predicted"/>
<evidence type="ECO:0000313" key="2">
    <source>
        <dbReference type="EMBL" id="KAJ8406263.1"/>
    </source>
</evidence>
<keyword evidence="3" id="KW-1185">Reference proteome</keyword>
<feature type="region of interest" description="Disordered" evidence="1">
    <location>
        <begin position="85"/>
        <end position="120"/>
    </location>
</feature>
<dbReference type="Proteomes" id="UP001221898">
    <property type="component" value="Unassembled WGS sequence"/>
</dbReference>
<accession>A0AAD7SQ61</accession>
<reference evidence="2" key="1">
    <citation type="journal article" date="2023" name="Science">
        <title>Genome structures resolve the early diversification of teleost fishes.</title>
        <authorList>
            <person name="Parey E."/>
            <person name="Louis A."/>
            <person name="Montfort J."/>
            <person name="Bouchez O."/>
            <person name="Roques C."/>
            <person name="Iampietro C."/>
            <person name="Lluch J."/>
            <person name="Castinel A."/>
            <person name="Donnadieu C."/>
            <person name="Desvignes T."/>
            <person name="Floi Bucao C."/>
            <person name="Jouanno E."/>
            <person name="Wen M."/>
            <person name="Mejri S."/>
            <person name="Dirks R."/>
            <person name="Jansen H."/>
            <person name="Henkel C."/>
            <person name="Chen W.J."/>
            <person name="Zahm M."/>
            <person name="Cabau C."/>
            <person name="Klopp C."/>
            <person name="Thompson A.W."/>
            <person name="Robinson-Rechavi M."/>
            <person name="Braasch I."/>
            <person name="Lecointre G."/>
            <person name="Bobe J."/>
            <person name="Postlethwait J.H."/>
            <person name="Berthelot C."/>
            <person name="Roest Crollius H."/>
            <person name="Guiguen Y."/>
        </authorList>
    </citation>
    <scope>NUCLEOTIDE SEQUENCE</scope>
    <source>
        <strain evidence="2">NC1722</strain>
    </source>
</reference>